<dbReference type="Proteomes" id="UP001270362">
    <property type="component" value="Unassembled WGS sequence"/>
</dbReference>
<reference evidence="3" key="1">
    <citation type="journal article" date="2023" name="Mol. Phylogenet. Evol.">
        <title>Genome-scale phylogeny and comparative genomics of the fungal order Sordariales.</title>
        <authorList>
            <person name="Hensen N."/>
            <person name="Bonometti L."/>
            <person name="Westerberg I."/>
            <person name="Brannstrom I.O."/>
            <person name="Guillou S."/>
            <person name="Cros-Aarteil S."/>
            <person name="Calhoun S."/>
            <person name="Haridas S."/>
            <person name="Kuo A."/>
            <person name="Mondo S."/>
            <person name="Pangilinan J."/>
            <person name="Riley R."/>
            <person name="LaButti K."/>
            <person name="Andreopoulos B."/>
            <person name="Lipzen A."/>
            <person name="Chen C."/>
            <person name="Yan M."/>
            <person name="Daum C."/>
            <person name="Ng V."/>
            <person name="Clum A."/>
            <person name="Steindorff A."/>
            <person name="Ohm R.A."/>
            <person name="Martin F."/>
            <person name="Silar P."/>
            <person name="Natvig D.O."/>
            <person name="Lalanne C."/>
            <person name="Gautier V."/>
            <person name="Ament-Velasquez S.L."/>
            <person name="Kruys A."/>
            <person name="Hutchinson M.I."/>
            <person name="Powell A.J."/>
            <person name="Barry K."/>
            <person name="Miller A.N."/>
            <person name="Grigoriev I.V."/>
            <person name="Debuchy R."/>
            <person name="Gladieux P."/>
            <person name="Hiltunen Thoren M."/>
            <person name="Johannesson H."/>
        </authorList>
    </citation>
    <scope>NUCLEOTIDE SEQUENCE</scope>
    <source>
        <strain evidence="3">CBS 314.62</strain>
    </source>
</reference>
<sequence length="372" mass="40834">MSYPAKPYSTPGLTPTSSAQTTNPIWGIQPIQMAAGYDQTLSDLPFLPLNHYREASRRCLVCALVGHMIGDHLPESQDAHHVSSVGLWRPLTVQRPTMDNLEERIAVPIKCVLPVCIRTMHEDISRPETYKRLVLELNLELCCAEHGDDCNEESPQIQLPPGFHVVDTVLNCVVHLHDIISPPTATAAFKFAALSYQWRTATAFPTRDLALRTANTIRLGAQNSLDLSQPPKVIADAMRACQDLGIRYLWIQGMAAIYQLAHVTIVALADGVGAGLPGVSRRPRGDHGLPTFQEKALSKRRIFFGAHHVCLGCNRSEGSLETILAKHLGAPQTHPGHHIPPGPHTSSIWRGLQHESAYPFGIYAEAAEDYAA</sequence>
<dbReference type="Pfam" id="PF06985">
    <property type="entry name" value="HET"/>
    <property type="match status" value="1"/>
</dbReference>
<accession>A0AAE1CDX5</accession>
<evidence type="ECO:0000259" key="2">
    <source>
        <dbReference type="Pfam" id="PF06985"/>
    </source>
</evidence>
<proteinExistence type="predicted"/>
<comment type="caution">
    <text evidence="3">The sequence shown here is derived from an EMBL/GenBank/DDBJ whole genome shotgun (WGS) entry which is preliminary data.</text>
</comment>
<gene>
    <name evidence="3" type="ORF">B0T22DRAFT_491418</name>
</gene>
<dbReference type="PANTHER" id="PTHR33112:SF1">
    <property type="entry name" value="HETEROKARYON INCOMPATIBILITY DOMAIN-CONTAINING PROTEIN"/>
    <property type="match status" value="1"/>
</dbReference>
<feature type="region of interest" description="Disordered" evidence="1">
    <location>
        <begin position="1"/>
        <end position="21"/>
    </location>
</feature>
<keyword evidence="4" id="KW-1185">Reference proteome</keyword>
<organism evidence="3 4">
    <name type="scientific">Podospora appendiculata</name>
    <dbReference type="NCBI Taxonomy" id="314037"/>
    <lineage>
        <taxon>Eukaryota</taxon>
        <taxon>Fungi</taxon>
        <taxon>Dikarya</taxon>
        <taxon>Ascomycota</taxon>
        <taxon>Pezizomycotina</taxon>
        <taxon>Sordariomycetes</taxon>
        <taxon>Sordariomycetidae</taxon>
        <taxon>Sordariales</taxon>
        <taxon>Podosporaceae</taxon>
        <taxon>Podospora</taxon>
    </lineage>
</organism>
<reference evidence="3" key="2">
    <citation type="submission" date="2023-06" db="EMBL/GenBank/DDBJ databases">
        <authorList>
            <consortium name="Lawrence Berkeley National Laboratory"/>
            <person name="Haridas S."/>
            <person name="Hensen N."/>
            <person name="Bonometti L."/>
            <person name="Westerberg I."/>
            <person name="Brannstrom I.O."/>
            <person name="Guillou S."/>
            <person name="Cros-Aarteil S."/>
            <person name="Calhoun S."/>
            <person name="Kuo A."/>
            <person name="Mondo S."/>
            <person name="Pangilinan J."/>
            <person name="Riley R."/>
            <person name="Labutti K."/>
            <person name="Andreopoulos B."/>
            <person name="Lipzen A."/>
            <person name="Chen C."/>
            <person name="Yanf M."/>
            <person name="Daum C."/>
            <person name="Ng V."/>
            <person name="Clum A."/>
            <person name="Steindorff A."/>
            <person name="Ohm R."/>
            <person name="Martin F."/>
            <person name="Silar P."/>
            <person name="Natvig D."/>
            <person name="Lalanne C."/>
            <person name="Gautier V."/>
            <person name="Ament-Velasquez S.L."/>
            <person name="Kruys A."/>
            <person name="Hutchinson M.I."/>
            <person name="Powell A.J."/>
            <person name="Barry K."/>
            <person name="Miller A.N."/>
            <person name="Grigoriev I.V."/>
            <person name="Debuchy R."/>
            <person name="Gladieux P."/>
            <person name="Thoren M.H."/>
            <person name="Johannesson H."/>
        </authorList>
    </citation>
    <scope>NUCLEOTIDE SEQUENCE</scope>
    <source>
        <strain evidence="3">CBS 314.62</strain>
    </source>
</reference>
<dbReference type="InterPro" id="IPR010730">
    <property type="entry name" value="HET"/>
</dbReference>
<protein>
    <recommendedName>
        <fullName evidence="2">Heterokaryon incompatibility domain-containing protein</fullName>
    </recommendedName>
</protein>
<evidence type="ECO:0000313" key="3">
    <source>
        <dbReference type="EMBL" id="KAK3690109.1"/>
    </source>
</evidence>
<dbReference type="EMBL" id="JAULSO010000002">
    <property type="protein sequence ID" value="KAK3690109.1"/>
    <property type="molecule type" value="Genomic_DNA"/>
</dbReference>
<evidence type="ECO:0000313" key="4">
    <source>
        <dbReference type="Proteomes" id="UP001270362"/>
    </source>
</evidence>
<feature type="domain" description="Heterokaryon incompatibility" evidence="2">
    <location>
        <begin position="191"/>
        <end position="253"/>
    </location>
</feature>
<evidence type="ECO:0000256" key="1">
    <source>
        <dbReference type="SAM" id="MobiDB-lite"/>
    </source>
</evidence>
<dbReference type="AlphaFoldDB" id="A0AAE1CDX5"/>
<feature type="compositionally biased region" description="Polar residues" evidence="1">
    <location>
        <begin position="11"/>
        <end position="21"/>
    </location>
</feature>
<name>A0AAE1CDX5_9PEZI</name>
<dbReference type="PANTHER" id="PTHR33112">
    <property type="entry name" value="DOMAIN PROTEIN, PUTATIVE-RELATED"/>
    <property type="match status" value="1"/>
</dbReference>